<keyword evidence="3" id="KW-0233">DNA recombination</keyword>
<reference evidence="7 8" key="1">
    <citation type="submission" date="2015-10" db="EMBL/GenBank/DDBJ databases">
        <authorList>
            <person name="Gilbert D.G."/>
        </authorList>
    </citation>
    <scope>NUCLEOTIDE SEQUENCE [LARGE SCALE GENOMIC DNA]</scope>
    <source>
        <strain evidence="7">COMA1</strain>
    </source>
</reference>
<keyword evidence="1" id="KW-0229">DNA integration</keyword>
<dbReference type="InterPro" id="IPR050639">
    <property type="entry name" value="SSR_resolvase"/>
</dbReference>
<dbReference type="PROSITE" id="PS00397">
    <property type="entry name" value="RECOMBINASES_1"/>
    <property type="match status" value="1"/>
</dbReference>
<organism evidence="7 8">
    <name type="scientific">Candidatus Nitrospira nitrosa</name>
    <dbReference type="NCBI Taxonomy" id="1742972"/>
    <lineage>
        <taxon>Bacteria</taxon>
        <taxon>Pseudomonadati</taxon>
        <taxon>Nitrospirota</taxon>
        <taxon>Nitrospiria</taxon>
        <taxon>Nitrospirales</taxon>
        <taxon>Nitrospiraceae</taxon>
        <taxon>Nitrospira</taxon>
    </lineage>
</organism>
<dbReference type="CDD" id="cd03768">
    <property type="entry name" value="SR_ResInv"/>
    <property type="match status" value="1"/>
</dbReference>
<keyword evidence="2" id="KW-0238">DNA-binding</keyword>
<dbReference type="PROSITE" id="PS51736">
    <property type="entry name" value="RECOMBINASES_3"/>
    <property type="match status" value="1"/>
</dbReference>
<keyword evidence="8" id="KW-1185">Reference proteome</keyword>
<dbReference type="Pfam" id="PF00239">
    <property type="entry name" value="Resolvase"/>
    <property type="match status" value="1"/>
</dbReference>
<name>A0A0S4L8X7_9BACT</name>
<feature type="domain" description="Resolvase/invertase-type recombinase catalytic" evidence="6">
    <location>
        <begin position="2"/>
        <end position="146"/>
    </location>
</feature>
<dbReference type="Proteomes" id="UP000199032">
    <property type="component" value="Unassembled WGS sequence"/>
</dbReference>
<dbReference type="PANTHER" id="PTHR30461:SF23">
    <property type="entry name" value="DNA RECOMBINASE-RELATED"/>
    <property type="match status" value="1"/>
</dbReference>
<evidence type="ECO:0000256" key="3">
    <source>
        <dbReference type="ARBA" id="ARBA00023172"/>
    </source>
</evidence>
<gene>
    <name evidence="7" type="ORF">COMA1_10526</name>
</gene>
<protein>
    <submittedName>
        <fullName evidence="7">Site-specific recombinase, DNA invertase Pin</fullName>
    </submittedName>
</protein>
<dbReference type="PANTHER" id="PTHR30461">
    <property type="entry name" value="DNA-INVERTASE FROM LAMBDOID PROPHAGE"/>
    <property type="match status" value="1"/>
</dbReference>
<dbReference type="InterPro" id="IPR036162">
    <property type="entry name" value="Resolvase-like_N_sf"/>
</dbReference>
<dbReference type="InterPro" id="IPR006119">
    <property type="entry name" value="Resolv_N"/>
</dbReference>
<evidence type="ECO:0000259" key="6">
    <source>
        <dbReference type="PROSITE" id="PS51736"/>
    </source>
</evidence>
<evidence type="ECO:0000313" key="7">
    <source>
        <dbReference type="EMBL" id="CUS32244.1"/>
    </source>
</evidence>
<dbReference type="RefSeq" id="WP_090743282.1">
    <property type="nucleotide sequence ID" value="NZ_CZQA01000001.1"/>
</dbReference>
<evidence type="ECO:0000256" key="4">
    <source>
        <dbReference type="PIRSR" id="PIRSR606118-50"/>
    </source>
</evidence>
<dbReference type="EMBL" id="CZQA01000001">
    <property type="protein sequence ID" value="CUS32244.1"/>
    <property type="molecule type" value="Genomic_DNA"/>
</dbReference>
<dbReference type="Gene3D" id="3.40.50.1390">
    <property type="entry name" value="Resolvase, N-terminal catalytic domain"/>
    <property type="match status" value="1"/>
</dbReference>
<dbReference type="GO" id="GO:0000150">
    <property type="term" value="F:DNA strand exchange activity"/>
    <property type="evidence" value="ECO:0007669"/>
    <property type="project" value="InterPro"/>
</dbReference>
<dbReference type="AlphaFoldDB" id="A0A0S4L8X7"/>
<dbReference type="SMART" id="SM00857">
    <property type="entry name" value="Resolvase"/>
    <property type="match status" value="1"/>
</dbReference>
<dbReference type="GO" id="GO:0003677">
    <property type="term" value="F:DNA binding"/>
    <property type="evidence" value="ECO:0007669"/>
    <property type="project" value="UniProtKB-KW"/>
</dbReference>
<evidence type="ECO:0000256" key="5">
    <source>
        <dbReference type="PROSITE-ProRule" id="PRU10137"/>
    </source>
</evidence>
<dbReference type="GO" id="GO:0015074">
    <property type="term" value="P:DNA integration"/>
    <property type="evidence" value="ECO:0007669"/>
    <property type="project" value="UniProtKB-KW"/>
</dbReference>
<dbReference type="SUPFAM" id="SSF53041">
    <property type="entry name" value="Resolvase-like"/>
    <property type="match status" value="1"/>
</dbReference>
<proteinExistence type="predicted"/>
<evidence type="ECO:0000256" key="2">
    <source>
        <dbReference type="ARBA" id="ARBA00023125"/>
    </source>
</evidence>
<dbReference type="OrthoDB" id="942413at2"/>
<sequence>MKVALYARVSTDGQTVENQLQDLEAVAKREGWEVVERFIDKGISGAKGRDGRPAFDRLCKGVVRGEFDLVASWSVDRLGRSLQDLVSFLNELQSKRVNLYLHKQGLDTSTPAGKMLFQMLGVFAEFERSMIVERVKAGLKRAKAQGKTLGRPRIDPAVEAQIVHLRDSQRLGMRAIARTLHVGNCTVQRVLSSCNDNKS</sequence>
<feature type="active site" description="O-(5'-phospho-DNA)-serine intermediate" evidence="4 5">
    <location>
        <position position="10"/>
    </location>
</feature>
<dbReference type="InterPro" id="IPR006118">
    <property type="entry name" value="Recombinase_CS"/>
</dbReference>
<accession>A0A0S4L8X7</accession>
<evidence type="ECO:0000313" key="8">
    <source>
        <dbReference type="Proteomes" id="UP000199032"/>
    </source>
</evidence>
<evidence type="ECO:0000256" key="1">
    <source>
        <dbReference type="ARBA" id="ARBA00022908"/>
    </source>
</evidence>
<dbReference type="STRING" id="1742972.COMA1_10526"/>